<dbReference type="Proteomes" id="UP000275747">
    <property type="component" value="Chromosome"/>
</dbReference>
<sequence length="64" mass="7605">MRSYFSIFFSNTQVNSLISQPLDKWCSKASFSVLSPIYAKMWKAIFTKFFLILETKRLFHSLFI</sequence>
<organism evidence="1 2">
    <name type="scientific">Enterococcus faecium</name>
    <name type="common">Streptococcus faecium</name>
    <dbReference type="NCBI Taxonomy" id="1352"/>
    <lineage>
        <taxon>Bacteria</taxon>
        <taxon>Bacillati</taxon>
        <taxon>Bacillota</taxon>
        <taxon>Bacilli</taxon>
        <taxon>Lactobacillales</taxon>
        <taxon>Enterococcaceae</taxon>
        <taxon>Enterococcus</taxon>
    </lineage>
</organism>
<evidence type="ECO:0000313" key="2">
    <source>
        <dbReference type="Proteomes" id="UP000275747"/>
    </source>
</evidence>
<proteinExistence type="predicted"/>
<protein>
    <submittedName>
        <fullName evidence="1">Uncharacterized protein</fullName>
    </submittedName>
</protein>
<evidence type="ECO:0000313" key="1">
    <source>
        <dbReference type="EMBL" id="AYM74190.1"/>
    </source>
</evidence>
<gene>
    <name evidence="1" type="ORF">D9Z05_13615</name>
</gene>
<name>A0AAI8LMN9_ENTFC</name>
<dbReference type="AlphaFoldDB" id="A0AAI8LMN9"/>
<dbReference type="EMBL" id="CP033041">
    <property type="protein sequence ID" value="AYM74190.1"/>
    <property type="molecule type" value="Genomic_DNA"/>
</dbReference>
<accession>A0AAI8LMN9</accession>
<reference evidence="1 2" key="1">
    <citation type="submission" date="2018-10" db="EMBL/GenBank/DDBJ databases">
        <title>Escaping from acidified nitrite in gastric host defense: Transcriptomic basis for resistance to free nitrous acid in Enterococcus faecalis.</title>
        <authorList>
            <person name="Yu Z."/>
            <person name="Shi D."/>
            <person name="Liu W."/>
            <person name="Meng F."/>
        </authorList>
    </citation>
    <scope>NUCLEOTIDE SEQUENCE [LARGE SCALE GENOMIC DNA]</scope>
    <source>
        <strain evidence="1 2">JE1</strain>
    </source>
</reference>